<feature type="domain" description="Radical SAM core" evidence="5">
    <location>
        <begin position="1"/>
        <end position="174"/>
    </location>
</feature>
<keyword evidence="3" id="KW-0408">Iron</keyword>
<dbReference type="EMBL" id="BARS01033463">
    <property type="protein sequence ID" value="GAG26090.1"/>
    <property type="molecule type" value="Genomic_DNA"/>
</dbReference>
<reference evidence="6" key="1">
    <citation type="journal article" date="2014" name="Front. Microbiol.">
        <title>High frequency of phylogenetically diverse reductive dehalogenase-homologous genes in deep subseafloor sedimentary metagenomes.</title>
        <authorList>
            <person name="Kawai M."/>
            <person name="Futagami T."/>
            <person name="Toyoda A."/>
            <person name="Takaki Y."/>
            <person name="Nishi S."/>
            <person name="Hori S."/>
            <person name="Arai W."/>
            <person name="Tsubouchi T."/>
            <person name="Morono Y."/>
            <person name="Uchiyama I."/>
            <person name="Ito T."/>
            <person name="Fujiyama A."/>
            <person name="Inagaki F."/>
            <person name="Takami H."/>
        </authorList>
    </citation>
    <scope>NUCLEOTIDE SEQUENCE</scope>
    <source>
        <strain evidence="6">Expedition CK06-06</strain>
    </source>
</reference>
<organism evidence="6">
    <name type="scientific">marine sediment metagenome</name>
    <dbReference type="NCBI Taxonomy" id="412755"/>
    <lineage>
        <taxon>unclassified sequences</taxon>
        <taxon>metagenomes</taxon>
        <taxon>ecological metagenomes</taxon>
    </lineage>
</organism>
<dbReference type="GO" id="GO:0046872">
    <property type="term" value="F:metal ion binding"/>
    <property type="evidence" value="ECO:0007669"/>
    <property type="project" value="UniProtKB-KW"/>
</dbReference>
<dbReference type="InterPro" id="IPR013785">
    <property type="entry name" value="Aldolase_TIM"/>
</dbReference>
<dbReference type="Gene3D" id="3.20.20.70">
    <property type="entry name" value="Aldolase class I"/>
    <property type="match status" value="1"/>
</dbReference>
<evidence type="ECO:0000256" key="4">
    <source>
        <dbReference type="ARBA" id="ARBA00023014"/>
    </source>
</evidence>
<gene>
    <name evidence="6" type="ORF">S01H1_51815</name>
</gene>
<evidence type="ECO:0000313" key="6">
    <source>
        <dbReference type="EMBL" id="GAG26090.1"/>
    </source>
</evidence>
<evidence type="ECO:0000259" key="5">
    <source>
        <dbReference type="PROSITE" id="PS51918"/>
    </source>
</evidence>
<dbReference type="Pfam" id="PF04055">
    <property type="entry name" value="Radical_SAM"/>
    <property type="match status" value="1"/>
</dbReference>
<dbReference type="SUPFAM" id="SSF102114">
    <property type="entry name" value="Radical SAM enzymes"/>
    <property type="match status" value="1"/>
</dbReference>
<dbReference type="GO" id="GO:0051536">
    <property type="term" value="F:iron-sulfur cluster binding"/>
    <property type="evidence" value="ECO:0007669"/>
    <property type="project" value="UniProtKB-KW"/>
</dbReference>
<keyword evidence="4" id="KW-0411">Iron-sulfur</keyword>
<protein>
    <recommendedName>
        <fullName evidence="5">Radical SAM core domain-containing protein</fullName>
    </recommendedName>
</protein>
<sequence length="260" mass="30237">GDYPWLDELMLRLTARFKAKGVGISLPSLRVDERLKTRLDLLKTVRKAGFTLAPETGRDFLRRVINKNIEDKDLFEAIQAAYKAGWQLIKLYFMVGLPRETDEDINTIIPMIKKASSLCREIRGAPGNVNVTISPFVPKPHTPFQWEAMDSIDKILRKQELIRLARMARCIRLKFHSPRRSFLEAVFSRGDRRLGQVLMRAHQRGCKFDSWDEVFDFNKWLKVFEDCKIDPAFYALRPRDTSEILPWDHIDSGISKECLL</sequence>
<keyword evidence="2" id="KW-0479">Metal-binding</keyword>
<dbReference type="PANTHER" id="PTHR42731:SF1">
    <property type="entry name" value="RADICAL SAM DOMAIN PROTEIN"/>
    <property type="match status" value="1"/>
</dbReference>
<feature type="non-terminal residue" evidence="6">
    <location>
        <position position="1"/>
    </location>
</feature>
<dbReference type="InterPro" id="IPR006638">
    <property type="entry name" value="Elp3/MiaA/NifB-like_rSAM"/>
</dbReference>
<dbReference type="PANTHER" id="PTHR42731">
    <property type="entry name" value="SLL1084 PROTEIN"/>
    <property type="match status" value="1"/>
</dbReference>
<dbReference type="SMART" id="SM00729">
    <property type="entry name" value="Elp3"/>
    <property type="match status" value="1"/>
</dbReference>
<dbReference type="PROSITE" id="PS51918">
    <property type="entry name" value="RADICAL_SAM"/>
    <property type="match status" value="1"/>
</dbReference>
<dbReference type="InterPro" id="IPR058240">
    <property type="entry name" value="rSAM_sf"/>
</dbReference>
<dbReference type="InterPro" id="IPR007197">
    <property type="entry name" value="rSAM"/>
</dbReference>
<proteinExistence type="predicted"/>
<evidence type="ECO:0000256" key="1">
    <source>
        <dbReference type="ARBA" id="ARBA00022691"/>
    </source>
</evidence>
<comment type="caution">
    <text evidence="6">The sequence shown here is derived from an EMBL/GenBank/DDBJ whole genome shotgun (WGS) entry which is preliminary data.</text>
</comment>
<dbReference type="AlphaFoldDB" id="X0W6B2"/>
<name>X0W6B2_9ZZZZ</name>
<evidence type="ECO:0000256" key="2">
    <source>
        <dbReference type="ARBA" id="ARBA00022723"/>
    </source>
</evidence>
<evidence type="ECO:0000256" key="3">
    <source>
        <dbReference type="ARBA" id="ARBA00023004"/>
    </source>
</evidence>
<accession>X0W6B2</accession>
<keyword evidence="1" id="KW-0949">S-adenosyl-L-methionine</keyword>
<feature type="non-terminal residue" evidence="6">
    <location>
        <position position="260"/>
    </location>
</feature>
<dbReference type="GO" id="GO:0003824">
    <property type="term" value="F:catalytic activity"/>
    <property type="evidence" value="ECO:0007669"/>
    <property type="project" value="InterPro"/>
</dbReference>